<dbReference type="CDD" id="cd10912">
    <property type="entry name" value="PIN_YacP-like"/>
    <property type="match status" value="1"/>
</dbReference>
<reference evidence="1 2" key="1">
    <citation type="journal article" date="2021" name="Sci. Rep.">
        <title>The distribution of antibiotic resistance genes in chicken gut microbiota commensals.</title>
        <authorList>
            <person name="Juricova H."/>
            <person name="Matiasovicova J."/>
            <person name="Kubasova T."/>
            <person name="Cejkova D."/>
            <person name="Rychlik I."/>
        </authorList>
    </citation>
    <scope>NUCLEOTIDE SEQUENCE [LARGE SCALE GENOMIC DNA]</scope>
    <source>
        <strain evidence="1 2">An431b</strain>
    </source>
</reference>
<sequence length="172" mass="20078">MQEDYLLVDGYNIIHAWDELREIMEDVSLESARVKLMDLLSNYKGVHSAVIILVFDAYLVKGSPGSVTKYNNIYVVYTKEAETADHYIERVVTSLPKHYRVRVATADGLEQLIIYGQGAIRMSARELHREVNRVEQELREKYIEKRPPKNNMLADHLDEESLEWLEALRRKK</sequence>
<name>A0ABS2GED0_9FIRM</name>
<accession>A0ABS2GED0</accession>
<gene>
    <name evidence="1" type="ORF">H9X83_12200</name>
</gene>
<dbReference type="Proteomes" id="UP000729290">
    <property type="component" value="Unassembled WGS sequence"/>
</dbReference>
<evidence type="ECO:0000313" key="1">
    <source>
        <dbReference type="EMBL" id="MBM6878903.1"/>
    </source>
</evidence>
<dbReference type="InterPro" id="IPR010298">
    <property type="entry name" value="YacP-like"/>
</dbReference>
<comment type="caution">
    <text evidence="1">The sequence shown here is derived from an EMBL/GenBank/DDBJ whole genome shotgun (WGS) entry which is preliminary data.</text>
</comment>
<organism evidence="1 2">
    <name type="scientific">Anaerotignum lactatifermentans</name>
    <dbReference type="NCBI Taxonomy" id="160404"/>
    <lineage>
        <taxon>Bacteria</taxon>
        <taxon>Bacillati</taxon>
        <taxon>Bacillota</taxon>
        <taxon>Clostridia</taxon>
        <taxon>Lachnospirales</taxon>
        <taxon>Anaerotignaceae</taxon>
        <taxon>Anaerotignum</taxon>
    </lineage>
</organism>
<dbReference type="PANTHER" id="PTHR34547">
    <property type="entry name" value="YACP-LIKE NYN DOMAIN PROTEIN"/>
    <property type="match status" value="1"/>
</dbReference>
<proteinExistence type="predicted"/>
<dbReference type="EMBL" id="JACSNV010000026">
    <property type="protein sequence ID" value="MBM6878903.1"/>
    <property type="molecule type" value="Genomic_DNA"/>
</dbReference>
<protein>
    <submittedName>
        <fullName evidence="1">NYN domain-containing protein</fullName>
    </submittedName>
</protein>
<dbReference type="RefSeq" id="WP_205134514.1">
    <property type="nucleotide sequence ID" value="NZ_JACSNT010000022.1"/>
</dbReference>
<evidence type="ECO:0000313" key="2">
    <source>
        <dbReference type="Proteomes" id="UP000729290"/>
    </source>
</evidence>
<dbReference type="Pfam" id="PF05991">
    <property type="entry name" value="NYN_YacP"/>
    <property type="match status" value="1"/>
</dbReference>
<dbReference type="PANTHER" id="PTHR34547:SF1">
    <property type="entry name" value="YACP-LIKE NYN DOMAIN PROTEIN"/>
    <property type="match status" value="1"/>
</dbReference>
<keyword evidence="2" id="KW-1185">Reference proteome</keyword>